<dbReference type="Proteomes" id="UP001281447">
    <property type="component" value="Unassembled WGS sequence"/>
</dbReference>
<feature type="transmembrane region" description="Helical" evidence="1">
    <location>
        <begin position="6"/>
        <end position="22"/>
    </location>
</feature>
<accession>A0ABU5CBJ6</accession>
<dbReference type="EMBL" id="JAWDIP010000004">
    <property type="protein sequence ID" value="MDY0396695.1"/>
    <property type="molecule type" value="Genomic_DNA"/>
</dbReference>
<comment type="caution">
    <text evidence="2">The sequence shown here is derived from an EMBL/GenBank/DDBJ whole genome shotgun (WGS) entry which is preliminary data.</text>
</comment>
<protein>
    <submittedName>
        <fullName evidence="2">Uncharacterized protein</fullName>
    </submittedName>
</protein>
<keyword evidence="3" id="KW-1185">Reference proteome</keyword>
<keyword evidence="1" id="KW-1133">Transmembrane helix</keyword>
<reference evidence="2 3" key="1">
    <citation type="submission" date="2023-10" db="EMBL/GenBank/DDBJ databases">
        <title>Virgibacillus halophilus 5B73C genome.</title>
        <authorList>
            <person name="Miliotis G."/>
            <person name="Sengupta P."/>
            <person name="Hameed A."/>
            <person name="Chuvochina M."/>
            <person name="Mcdonagh F."/>
            <person name="Simpson A.C."/>
            <person name="Singh N.K."/>
            <person name="Rekha P.D."/>
            <person name="Raman K."/>
            <person name="Hugenholtz P."/>
            <person name="Venkateswaran K."/>
        </authorList>
    </citation>
    <scope>NUCLEOTIDE SEQUENCE [LARGE SCALE GENOMIC DNA]</scope>
    <source>
        <strain evidence="2 3">5B73C</strain>
    </source>
</reference>
<evidence type="ECO:0000256" key="1">
    <source>
        <dbReference type="SAM" id="Phobius"/>
    </source>
</evidence>
<keyword evidence="1" id="KW-0812">Transmembrane</keyword>
<organism evidence="2 3">
    <name type="scientific">Tigheibacillus halophilus</name>
    <dbReference type="NCBI Taxonomy" id="361280"/>
    <lineage>
        <taxon>Bacteria</taxon>
        <taxon>Bacillati</taxon>
        <taxon>Bacillota</taxon>
        <taxon>Bacilli</taxon>
        <taxon>Bacillales</taxon>
        <taxon>Bacillaceae</taxon>
        <taxon>Tigheibacillus</taxon>
    </lineage>
</organism>
<keyword evidence="1" id="KW-0472">Membrane</keyword>
<dbReference type="RefSeq" id="WP_390353723.1">
    <property type="nucleotide sequence ID" value="NZ_JBHUIZ010000003.1"/>
</dbReference>
<proteinExistence type="predicted"/>
<evidence type="ECO:0000313" key="2">
    <source>
        <dbReference type="EMBL" id="MDY0396695.1"/>
    </source>
</evidence>
<sequence>MIYTGITIIAIGIVLLIASFFMKDKLEDLESEIEHLTITTSQDVYQLKKKVKTLEEELLSDSMPDEKYFTEPHNKY</sequence>
<gene>
    <name evidence="2" type="ORF">RWE15_23295</name>
</gene>
<name>A0ABU5CBJ6_9BACI</name>
<evidence type="ECO:0000313" key="3">
    <source>
        <dbReference type="Proteomes" id="UP001281447"/>
    </source>
</evidence>